<protein>
    <submittedName>
        <fullName evidence="1">Uncharacterized protein</fullName>
    </submittedName>
</protein>
<keyword evidence="2" id="KW-1185">Reference proteome</keyword>
<accession>A0A0Q9ZBW0</accession>
<organism evidence="1 2">
    <name type="scientific">Salegentibacter mishustinae</name>
    <dbReference type="NCBI Taxonomy" id="270918"/>
    <lineage>
        <taxon>Bacteria</taxon>
        <taxon>Pseudomonadati</taxon>
        <taxon>Bacteroidota</taxon>
        <taxon>Flavobacteriia</taxon>
        <taxon>Flavobacteriales</taxon>
        <taxon>Flavobacteriaceae</taxon>
        <taxon>Salegentibacter</taxon>
    </lineage>
</organism>
<comment type="caution">
    <text evidence="1">The sequence shown here is derived from an EMBL/GenBank/DDBJ whole genome shotgun (WGS) entry which is preliminary data.</text>
</comment>
<evidence type="ECO:0000313" key="1">
    <source>
        <dbReference type="EMBL" id="KRG30541.1"/>
    </source>
</evidence>
<name>A0A0Q9ZBW0_9FLAO</name>
<sequence length="115" mass="13197">MKKIILQLVLIGLVSCSKASIDPSENKSEDLQQDYVIVEAQPFQIKMTEAIAIRLEDLKEVTYEGDETIFLSSEEMIIQEDFFSNIEEQPYFSNSDTIYLNNENVVRAWSIKGPE</sequence>
<dbReference type="PROSITE" id="PS51257">
    <property type="entry name" value="PROKAR_LIPOPROTEIN"/>
    <property type="match status" value="1"/>
</dbReference>
<reference evidence="1" key="1">
    <citation type="submission" date="2015-10" db="EMBL/GenBank/DDBJ databases">
        <title>Draft genome sequence of Salegentibacter mishustinae KCTC 12263.</title>
        <authorList>
            <person name="Lin W."/>
            <person name="Zheng Q."/>
        </authorList>
    </citation>
    <scope>NUCLEOTIDE SEQUENCE [LARGE SCALE GENOMIC DNA]</scope>
    <source>
        <strain evidence="1">KCTC 12263</strain>
    </source>
</reference>
<dbReference type="EMBL" id="LKTP01000001">
    <property type="protein sequence ID" value="KRG30541.1"/>
    <property type="molecule type" value="Genomic_DNA"/>
</dbReference>
<dbReference type="AlphaFoldDB" id="A0A0Q9ZBW0"/>
<dbReference type="RefSeq" id="WP_057480364.1">
    <property type="nucleotide sequence ID" value="NZ_BMWR01000002.1"/>
</dbReference>
<proteinExistence type="predicted"/>
<evidence type="ECO:0000313" key="2">
    <source>
        <dbReference type="Proteomes" id="UP000051643"/>
    </source>
</evidence>
<dbReference type="Proteomes" id="UP000051643">
    <property type="component" value="Unassembled WGS sequence"/>
</dbReference>
<gene>
    <name evidence="1" type="ORF">APR42_01350</name>
</gene>